<evidence type="ECO:0000256" key="3">
    <source>
        <dbReference type="ARBA" id="ARBA00022989"/>
    </source>
</evidence>
<evidence type="ECO:0000259" key="6">
    <source>
        <dbReference type="Pfam" id="PF06271"/>
    </source>
</evidence>
<evidence type="ECO:0000313" key="7">
    <source>
        <dbReference type="EMBL" id="NLR75271.1"/>
    </source>
</evidence>
<evidence type="ECO:0000256" key="5">
    <source>
        <dbReference type="SAM" id="Phobius"/>
    </source>
</evidence>
<dbReference type="EMBL" id="JABAIM010000001">
    <property type="protein sequence ID" value="NLR75271.1"/>
    <property type="molecule type" value="Genomic_DNA"/>
</dbReference>
<evidence type="ECO:0000256" key="1">
    <source>
        <dbReference type="ARBA" id="ARBA00004141"/>
    </source>
</evidence>
<name>A0A847S041_9NEIS</name>
<feature type="transmembrane region" description="Helical" evidence="5">
    <location>
        <begin position="20"/>
        <end position="42"/>
    </location>
</feature>
<keyword evidence="3 5" id="KW-1133">Transmembrane helix</keyword>
<organism evidence="7 8">
    <name type="scientific">Leeia aquatica</name>
    <dbReference type="NCBI Taxonomy" id="2725557"/>
    <lineage>
        <taxon>Bacteria</taxon>
        <taxon>Pseudomonadati</taxon>
        <taxon>Pseudomonadota</taxon>
        <taxon>Betaproteobacteria</taxon>
        <taxon>Neisseriales</taxon>
        <taxon>Leeiaceae</taxon>
        <taxon>Leeia</taxon>
    </lineage>
</organism>
<dbReference type="GO" id="GO:0016020">
    <property type="term" value="C:membrane"/>
    <property type="evidence" value="ECO:0007669"/>
    <property type="project" value="UniProtKB-SubCell"/>
</dbReference>
<dbReference type="Proteomes" id="UP000587991">
    <property type="component" value="Unassembled WGS sequence"/>
</dbReference>
<dbReference type="Pfam" id="PF06271">
    <property type="entry name" value="RDD"/>
    <property type="match status" value="1"/>
</dbReference>
<dbReference type="InterPro" id="IPR010432">
    <property type="entry name" value="RDD"/>
</dbReference>
<comment type="caution">
    <text evidence="7">The sequence shown here is derived from an EMBL/GenBank/DDBJ whole genome shotgun (WGS) entry which is preliminary data.</text>
</comment>
<gene>
    <name evidence="7" type="ORF">HF682_08875</name>
</gene>
<feature type="transmembrane region" description="Helical" evidence="5">
    <location>
        <begin position="49"/>
        <end position="67"/>
    </location>
</feature>
<evidence type="ECO:0000256" key="4">
    <source>
        <dbReference type="ARBA" id="ARBA00023136"/>
    </source>
</evidence>
<keyword evidence="8" id="KW-1185">Reference proteome</keyword>
<sequence>MPTPEGVDLAIRTAGPLPRGLAWCIDVIIRWIFIIILAQMLAVLEEAGIGVLLILVFVIEFLYPVLFEVLSKGSTPGKKLLGIMVVHDDGTPVGWKASMTRNLLRLVDWLPSMYLFGLISCLFSQEFKRIGDLAAGTVVVYRDLKTRLPVMEDTQPEAPPWSLAPHEQRAIIDFAVRQGQLTPERATELAQQTGPLVGQHREDARQQLLRYAQYLLGRQP</sequence>
<keyword evidence="2 5" id="KW-0812">Transmembrane</keyword>
<dbReference type="AlphaFoldDB" id="A0A847S041"/>
<reference evidence="7 8" key="1">
    <citation type="submission" date="2020-04" db="EMBL/GenBank/DDBJ databases">
        <title>Draft genome of Leeia sp. IMCC25680.</title>
        <authorList>
            <person name="Song J."/>
            <person name="Cho J.-C."/>
        </authorList>
    </citation>
    <scope>NUCLEOTIDE SEQUENCE [LARGE SCALE GENOMIC DNA]</scope>
    <source>
        <strain evidence="7 8">IMCC25680</strain>
    </source>
</reference>
<feature type="domain" description="RDD" evidence="6">
    <location>
        <begin position="13"/>
        <end position="135"/>
    </location>
</feature>
<dbReference type="PANTHER" id="PTHR38480:SF1">
    <property type="entry name" value="SLR0254 PROTEIN"/>
    <property type="match status" value="1"/>
</dbReference>
<proteinExistence type="predicted"/>
<dbReference type="PANTHER" id="PTHR38480">
    <property type="entry name" value="SLR0254 PROTEIN"/>
    <property type="match status" value="1"/>
</dbReference>
<comment type="subcellular location">
    <subcellularLocation>
        <location evidence="1">Membrane</location>
        <topology evidence="1">Multi-pass membrane protein</topology>
    </subcellularLocation>
</comment>
<accession>A0A847S041</accession>
<evidence type="ECO:0000256" key="2">
    <source>
        <dbReference type="ARBA" id="ARBA00022692"/>
    </source>
</evidence>
<evidence type="ECO:0000313" key="8">
    <source>
        <dbReference type="Proteomes" id="UP000587991"/>
    </source>
</evidence>
<protein>
    <submittedName>
        <fullName evidence="7">RDD family protein</fullName>
    </submittedName>
</protein>
<keyword evidence="4 5" id="KW-0472">Membrane</keyword>